<name>A0A7E5WIU7_TRINI</name>
<dbReference type="RefSeq" id="XP_026740061.1">
    <property type="nucleotide sequence ID" value="XM_026884260.1"/>
</dbReference>
<feature type="region of interest" description="Disordered" evidence="1">
    <location>
        <begin position="401"/>
        <end position="434"/>
    </location>
</feature>
<evidence type="ECO:0000313" key="3">
    <source>
        <dbReference type="RefSeq" id="XP_026740061.1"/>
    </source>
</evidence>
<proteinExistence type="predicted"/>
<evidence type="ECO:0000256" key="1">
    <source>
        <dbReference type="SAM" id="MobiDB-lite"/>
    </source>
</evidence>
<feature type="region of interest" description="Disordered" evidence="1">
    <location>
        <begin position="319"/>
        <end position="339"/>
    </location>
</feature>
<keyword evidence="2" id="KW-1185">Reference proteome</keyword>
<dbReference type="OrthoDB" id="7427416at2759"/>
<dbReference type="Proteomes" id="UP000322000">
    <property type="component" value="Chromosome 2"/>
</dbReference>
<protein>
    <submittedName>
        <fullName evidence="3">101 kDa malaria antigen-like</fullName>
    </submittedName>
</protein>
<dbReference type="AlphaFoldDB" id="A0A7E5WIU7"/>
<feature type="compositionally biased region" description="Basic and acidic residues" evidence="1">
    <location>
        <begin position="402"/>
        <end position="411"/>
    </location>
</feature>
<accession>A0A7E5WIU7</accession>
<gene>
    <name evidence="3" type="primary">LOC113502611</name>
</gene>
<sequence>MASYFKPALKEINGVNLANYFPHQRSFNSVVFIHKKFLDEPKYELPTLKSKKEKKLKGDKSQQFNSEKNTELSKARTYKVDNGNVNDSVLEQTIRFAKNIVPLVIPPSEDKLPVYYTIKTAKKHKKKEKMPQEPTFEPHEMAYPRNEGKKVIETYRKVRKESFSVRESVSHCSNNTLDDLNINQSISCSFSEVSEKKYHKKEKEKSHSHSHSKKHIEAPKVVVSESFEAIATENAGDSRIKIHLMTDKDKSFLTDSIKVPVLNAIRDCIAELNGNSNTEITTVQKTIKCNTQKLDTILDKLACIEQKLDAQEKKLAAQEKEREKQREREREKEREKERENLIKQVQEKKVESKVQVSAAKPSKLEELGADLIEIKEDYSSEEELHQELLDRRSKSVVVDFMPDDKSDRKTESLGGGEVGSTRASSSVGIKPDRPNRIPARFCWTDVARK</sequence>
<dbReference type="KEGG" id="tnl:113502611"/>
<feature type="region of interest" description="Disordered" evidence="1">
    <location>
        <begin position="52"/>
        <end position="73"/>
    </location>
</feature>
<reference evidence="3" key="1">
    <citation type="submission" date="2025-08" db="UniProtKB">
        <authorList>
            <consortium name="RefSeq"/>
        </authorList>
    </citation>
    <scope>IDENTIFICATION</scope>
</reference>
<evidence type="ECO:0000313" key="2">
    <source>
        <dbReference type="Proteomes" id="UP000322000"/>
    </source>
</evidence>
<dbReference type="GeneID" id="113502611"/>
<dbReference type="InParanoid" id="A0A7E5WIU7"/>
<organism evidence="2 3">
    <name type="scientific">Trichoplusia ni</name>
    <name type="common">Cabbage looper</name>
    <dbReference type="NCBI Taxonomy" id="7111"/>
    <lineage>
        <taxon>Eukaryota</taxon>
        <taxon>Metazoa</taxon>
        <taxon>Ecdysozoa</taxon>
        <taxon>Arthropoda</taxon>
        <taxon>Hexapoda</taxon>
        <taxon>Insecta</taxon>
        <taxon>Pterygota</taxon>
        <taxon>Neoptera</taxon>
        <taxon>Endopterygota</taxon>
        <taxon>Lepidoptera</taxon>
        <taxon>Glossata</taxon>
        <taxon>Ditrysia</taxon>
        <taxon>Noctuoidea</taxon>
        <taxon>Noctuidae</taxon>
        <taxon>Plusiinae</taxon>
        <taxon>Trichoplusia</taxon>
    </lineage>
</organism>